<keyword evidence="3" id="KW-0812">Transmembrane</keyword>
<feature type="domain" description="Antistasin-like" evidence="5">
    <location>
        <begin position="159"/>
        <end position="188"/>
    </location>
</feature>
<dbReference type="InterPro" id="IPR052624">
    <property type="entry name" value="CRIM1"/>
</dbReference>
<dbReference type="PANTHER" id="PTHR46439:SF1">
    <property type="entry name" value="CYSTEINE-RICH MOTOR NEURON 1 PROTEIN"/>
    <property type="match status" value="1"/>
</dbReference>
<evidence type="ECO:0000256" key="2">
    <source>
        <dbReference type="ARBA" id="ARBA00022737"/>
    </source>
</evidence>
<evidence type="ECO:0000256" key="3">
    <source>
        <dbReference type="SAM" id="Phobius"/>
    </source>
</evidence>
<dbReference type="InterPro" id="IPR011061">
    <property type="entry name" value="Hirudin/antistatin"/>
</dbReference>
<dbReference type="SUPFAM" id="SSF57262">
    <property type="entry name" value="Leech antihemostatic proteins"/>
    <property type="match status" value="3"/>
</dbReference>
<keyword evidence="2" id="KW-0677">Repeat</keyword>
<name>A0A8C4SIF3_ERPCA</name>
<dbReference type="Pfam" id="PF00093">
    <property type="entry name" value="VWC"/>
    <property type="match status" value="1"/>
</dbReference>
<dbReference type="PANTHER" id="PTHR46439">
    <property type="entry name" value="CYSTEINE-RICH MOTOR NEURON 1 PROTEIN"/>
    <property type="match status" value="1"/>
</dbReference>
<dbReference type="InterPro" id="IPR004094">
    <property type="entry name" value="Antistasin-like"/>
</dbReference>
<reference evidence="6" key="1">
    <citation type="submission" date="2021-06" db="EMBL/GenBank/DDBJ databases">
        <authorList>
            <consortium name="Wellcome Sanger Institute Data Sharing"/>
        </authorList>
    </citation>
    <scope>NUCLEOTIDE SEQUENCE [LARGE SCALE GENOMIC DNA]</scope>
</reference>
<dbReference type="Pfam" id="PF23334">
    <property type="entry name" value="VWC2L_2nd"/>
    <property type="match status" value="4"/>
</dbReference>
<dbReference type="PROSITE" id="PS50184">
    <property type="entry name" value="VWFC_2"/>
    <property type="match status" value="5"/>
</dbReference>
<dbReference type="GO" id="GO:0004867">
    <property type="term" value="F:serine-type endopeptidase inhibitor activity"/>
    <property type="evidence" value="ECO:0007669"/>
    <property type="project" value="InterPro"/>
</dbReference>
<dbReference type="GeneTree" id="ENSGT00940000164910"/>
<evidence type="ECO:0000259" key="4">
    <source>
        <dbReference type="PROSITE" id="PS50184"/>
    </source>
</evidence>
<sequence>MSEGKGTPGECCDVYECQRVSTKCFHDGKVYGDREVYRMDTCWLCQCRQGISFCSKVECAELECDSFYIPDGECCPVCKDIELLHLGSGGASCWAGNTLRQHEEQWKEDDCTFCQCVSGDPHCTAMSCKQSCQNPVKIPGECCPFCEEPTYQTVSPVLCPKLENCSLSEKDCPFGFVQDRNGCLLCHCLSNDSCPDLTTYCSLQCPTGYEVDDYGCQVCECVSQILKCRPVSCGKTCPHGYVKNKHGCEMCRCVKCPPFTCGKECPEGYKQNRKGCSVCACKETGEILTTTPPLAPKISYCLTTSGHRYKEGESWHDGCRDCYCHAGHEMCVLITCLVPNCSHPMVREEQCCPSCEDDSGSGHPETPDLVVCRAPGGELYVEGETWQLDTCTRCTCRQGRVLCDTEVCPPVLCHSPFKAQTACCYACPDDQLKPLLPINASQQDFCMSSNGEISLAGESWKENPCTSCICNKGTIRCFSQGCPPAFCRVPVLRKGQCCPQCLDGTTTVIPVILSTRSSTLQTSYADEQTQRLPTTEPHTTVSSTDMKILHEDYPIQTEMALIYQSAAWVLAGILLAIVIFLSSAILMNKKKNGIQMPCYGAPKKTVILKKHVNKNSVVYMEPSNEDAFQSIRNGYTLGLAKDLSSPGRDRYGSKQNTPLD</sequence>
<dbReference type="AlphaFoldDB" id="A0A8C4SIF3"/>
<keyword evidence="3" id="KW-1133">Transmembrane helix</keyword>
<feature type="domain" description="VWFC" evidence="4">
    <location>
        <begin position="299"/>
        <end position="356"/>
    </location>
</feature>
<keyword evidence="3" id="KW-0472">Membrane</keyword>
<dbReference type="SMART" id="SM00214">
    <property type="entry name" value="VWC"/>
    <property type="match status" value="5"/>
</dbReference>
<accession>A0A8C4SIF3</accession>
<feature type="domain" description="Antistasin-like" evidence="5">
    <location>
        <begin position="228"/>
        <end position="253"/>
    </location>
</feature>
<reference evidence="6" key="2">
    <citation type="submission" date="2025-08" db="UniProtKB">
        <authorList>
            <consortium name="Ensembl"/>
        </authorList>
    </citation>
    <scope>IDENTIFICATION</scope>
</reference>
<feature type="domain" description="Antistasin-like" evidence="5">
    <location>
        <begin position="194"/>
        <end position="221"/>
    </location>
</feature>
<dbReference type="Gene3D" id="6.20.200.20">
    <property type="match status" value="5"/>
</dbReference>
<keyword evidence="7" id="KW-1185">Reference proteome</keyword>
<dbReference type="Ensembl" id="ENSECRT00000018052.1">
    <property type="protein sequence ID" value="ENSECRP00000017703.1"/>
    <property type="gene ID" value="ENSECRG00000011824.1"/>
</dbReference>
<evidence type="ECO:0000313" key="7">
    <source>
        <dbReference type="Proteomes" id="UP000694620"/>
    </source>
</evidence>
<feature type="domain" description="VWFC" evidence="4">
    <location>
        <begin position="444"/>
        <end position="502"/>
    </location>
</feature>
<feature type="domain" description="VWFC" evidence="4">
    <location>
        <begin position="91"/>
        <end position="147"/>
    </location>
</feature>
<reference evidence="6" key="3">
    <citation type="submission" date="2025-09" db="UniProtKB">
        <authorList>
            <consortium name="Ensembl"/>
        </authorList>
    </citation>
    <scope>IDENTIFICATION</scope>
</reference>
<dbReference type="Gene3D" id="2.10.22.10">
    <property type="entry name" value="Antistasin, domain 1"/>
    <property type="match status" value="4"/>
</dbReference>
<dbReference type="Pfam" id="PF02822">
    <property type="entry name" value="Antistasin"/>
    <property type="match status" value="4"/>
</dbReference>
<feature type="transmembrane region" description="Helical" evidence="3">
    <location>
        <begin position="566"/>
        <end position="587"/>
    </location>
</feature>
<evidence type="ECO:0000313" key="6">
    <source>
        <dbReference type="Ensembl" id="ENSECRP00000017703.1"/>
    </source>
</evidence>
<organism evidence="6 7">
    <name type="scientific">Erpetoichthys calabaricus</name>
    <name type="common">Rope fish</name>
    <name type="synonym">Calamoichthys calabaricus</name>
    <dbReference type="NCBI Taxonomy" id="27687"/>
    <lineage>
        <taxon>Eukaryota</taxon>
        <taxon>Metazoa</taxon>
        <taxon>Chordata</taxon>
        <taxon>Craniata</taxon>
        <taxon>Vertebrata</taxon>
        <taxon>Euteleostomi</taxon>
        <taxon>Actinopterygii</taxon>
        <taxon>Polypteriformes</taxon>
        <taxon>Polypteridae</taxon>
        <taxon>Erpetoichthys</taxon>
    </lineage>
</organism>
<proteinExistence type="predicted"/>
<dbReference type="Proteomes" id="UP000694620">
    <property type="component" value="Chromosome 16"/>
</dbReference>
<dbReference type="PROSITE" id="PS51252">
    <property type="entry name" value="ANTISTASIN"/>
    <property type="match status" value="4"/>
</dbReference>
<keyword evidence="1" id="KW-0732">Signal</keyword>
<dbReference type="InterPro" id="IPR001007">
    <property type="entry name" value="VWF_dom"/>
</dbReference>
<feature type="domain" description="VWFC" evidence="4">
    <location>
        <begin position="370"/>
        <end position="428"/>
    </location>
</feature>
<evidence type="ECO:0000256" key="1">
    <source>
        <dbReference type="ARBA" id="ARBA00022729"/>
    </source>
</evidence>
<protein>
    <submittedName>
        <fullName evidence="6">Cysteine-rich motor neuron 1 protein-like</fullName>
    </submittedName>
</protein>
<evidence type="ECO:0000259" key="5">
    <source>
        <dbReference type="PROSITE" id="PS51252"/>
    </source>
</evidence>
<dbReference type="SUPFAM" id="SSF57603">
    <property type="entry name" value="FnI-like domain"/>
    <property type="match status" value="5"/>
</dbReference>
<feature type="domain" description="Antistasin-like" evidence="5">
    <location>
        <begin position="256"/>
        <end position="281"/>
    </location>
</feature>
<gene>
    <name evidence="6" type="primary">LOC114666789</name>
</gene>
<dbReference type="PROSITE" id="PS01208">
    <property type="entry name" value="VWFC_1"/>
    <property type="match status" value="4"/>
</dbReference>
<dbReference type="GO" id="GO:0005886">
    <property type="term" value="C:plasma membrane"/>
    <property type="evidence" value="ECO:0007669"/>
    <property type="project" value="TreeGrafter"/>
</dbReference>
<feature type="domain" description="VWFC" evidence="4">
    <location>
        <begin position="22"/>
        <end position="79"/>
    </location>
</feature>